<dbReference type="eggNOG" id="ENOG502SUTN">
    <property type="taxonomic scope" value="Eukaryota"/>
</dbReference>
<dbReference type="Gene3D" id="3.30.70.100">
    <property type="match status" value="2"/>
</dbReference>
<accession>E5A2Y4</accession>
<gene>
    <name evidence="2" type="ORF">LEMA_P094060.1</name>
</gene>
<dbReference type="AlphaFoldDB" id="E5A2Y4"/>
<dbReference type="InterPro" id="IPR007138">
    <property type="entry name" value="ABM_dom"/>
</dbReference>
<evidence type="ECO:0000313" key="2">
    <source>
        <dbReference type="EMBL" id="CBX97997.1"/>
    </source>
</evidence>
<reference evidence="3" key="1">
    <citation type="journal article" date="2011" name="Nat. Commun.">
        <title>Effector diversification within compartments of the Leptosphaeria maculans genome affected by Repeat-Induced Point mutations.</title>
        <authorList>
            <person name="Rouxel T."/>
            <person name="Grandaubert J."/>
            <person name="Hane J.K."/>
            <person name="Hoede C."/>
            <person name="van de Wouw A.P."/>
            <person name="Couloux A."/>
            <person name="Dominguez V."/>
            <person name="Anthouard V."/>
            <person name="Bally P."/>
            <person name="Bourras S."/>
            <person name="Cozijnsen A.J."/>
            <person name="Ciuffetti L.M."/>
            <person name="Degrave A."/>
            <person name="Dilmaghani A."/>
            <person name="Duret L."/>
            <person name="Fudal I."/>
            <person name="Goodwin S.B."/>
            <person name="Gout L."/>
            <person name="Glaser N."/>
            <person name="Linglin J."/>
            <person name="Kema G.H.J."/>
            <person name="Lapalu N."/>
            <person name="Lawrence C.B."/>
            <person name="May K."/>
            <person name="Meyer M."/>
            <person name="Ollivier B."/>
            <person name="Poulain J."/>
            <person name="Schoch C.L."/>
            <person name="Simon A."/>
            <person name="Spatafora J.W."/>
            <person name="Stachowiak A."/>
            <person name="Turgeon B.G."/>
            <person name="Tyler B.M."/>
            <person name="Vincent D."/>
            <person name="Weissenbach J."/>
            <person name="Amselem J."/>
            <person name="Quesneville H."/>
            <person name="Oliver R.P."/>
            <person name="Wincker P."/>
            <person name="Balesdent M.-H."/>
            <person name="Howlett B.J."/>
        </authorList>
    </citation>
    <scope>NUCLEOTIDE SEQUENCE [LARGE SCALE GENOMIC DNA]</scope>
    <source>
        <strain evidence="3">JN3 / isolate v23.1.3 / race Av1-4-5-6-7-8</strain>
    </source>
</reference>
<dbReference type="InterPro" id="IPR011008">
    <property type="entry name" value="Dimeric_a/b-barrel"/>
</dbReference>
<dbReference type="Pfam" id="PF03992">
    <property type="entry name" value="ABM"/>
    <property type="match status" value="1"/>
</dbReference>
<dbReference type="InParanoid" id="E5A2Y4"/>
<dbReference type="VEuPathDB" id="FungiDB:LEMA_P094060.1"/>
<dbReference type="GeneID" id="13286394"/>
<dbReference type="PROSITE" id="PS51725">
    <property type="entry name" value="ABM"/>
    <property type="match status" value="1"/>
</dbReference>
<sequence>MAERTIEVVYIPIKAGVNLEAGEAKEVWNNTIATIAKQPGLNAFYWGFQVEHPDVVQMVIEWESIAAHEAFMATPEYNPFLEKMQTHVQAESPIQYHILLRPARNPTDPFSMPVTECLRIWIPASYPSPTYESQFMAFEDAAAALPGMQAKGLVAGWQVEPATHESLGEGVVGKCFTSFMGWPSLEAHEQFRNIDGFEQVVGTMAEGMKGMDLVHVRFMKVK</sequence>
<dbReference type="HOGENOM" id="CLU_081631_2_2_1"/>
<keyword evidence="3" id="KW-1185">Reference proteome</keyword>
<name>E5A2Y4_LEPMJ</name>
<proteinExistence type="predicted"/>
<dbReference type="Proteomes" id="UP000002668">
    <property type="component" value="Genome"/>
</dbReference>
<evidence type="ECO:0000313" key="3">
    <source>
        <dbReference type="Proteomes" id="UP000002668"/>
    </source>
</evidence>
<evidence type="ECO:0000259" key="1">
    <source>
        <dbReference type="PROSITE" id="PS51725"/>
    </source>
</evidence>
<protein>
    <recommendedName>
        <fullName evidence="1">ABM domain-containing protein</fullName>
    </recommendedName>
</protein>
<feature type="domain" description="ABM" evidence="1">
    <location>
        <begin position="5"/>
        <end position="99"/>
    </location>
</feature>
<dbReference type="OrthoDB" id="3830579at2759"/>
<dbReference type="OMA" id="TEFSYVT"/>
<dbReference type="RefSeq" id="XP_003841476.1">
    <property type="nucleotide sequence ID" value="XM_003841428.1"/>
</dbReference>
<dbReference type="SUPFAM" id="SSF54909">
    <property type="entry name" value="Dimeric alpha+beta barrel"/>
    <property type="match status" value="1"/>
</dbReference>
<organism evidence="3">
    <name type="scientific">Leptosphaeria maculans (strain JN3 / isolate v23.1.3 / race Av1-4-5-6-7-8)</name>
    <name type="common">Blackleg fungus</name>
    <name type="synonym">Phoma lingam</name>
    <dbReference type="NCBI Taxonomy" id="985895"/>
    <lineage>
        <taxon>Eukaryota</taxon>
        <taxon>Fungi</taxon>
        <taxon>Dikarya</taxon>
        <taxon>Ascomycota</taxon>
        <taxon>Pezizomycotina</taxon>
        <taxon>Dothideomycetes</taxon>
        <taxon>Pleosporomycetidae</taxon>
        <taxon>Pleosporales</taxon>
        <taxon>Pleosporineae</taxon>
        <taxon>Leptosphaeriaceae</taxon>
        <taxon>Plenodomus</taxon>
        <taxon>Plenodomus lingam/Leptosphaeria maculans species complex</taxon>
    </lineage>
</organism>
<dbReference type="EMBL" id="FP929133">
    <property type="protein sequence ID" value="CBX97997.1"/>
    <property type="molecule type" value="Genomic_DNA"/>
</dbReference>
<dbReference type="STRING" id="985895.E5A2Y4"/>